<reference evidence="2" key="1">
    <citation type="submission" date="2014-02" db="EMBL/GenBank/DDBJ databases">
        <title>Expanding our view of genomic diversity in Candidatus Accumulibacter clades.</title>
        <authorList>
            <person name="Skennerton C.T."/>
            <person name="Barr J.J."/>
            <person name="Slater F.R."/>
            <person name="Bond P.L."/>
            <person name="Tyson G.W."/>
        </authorList>
    </citation>
    <scope>NUCLEOTIDE SEQUENCE [LARGE SCALE GENOMIC DNA]</scope>
</reference>
<accession>A0A011QDA0</accession>
<dbReference type="InterPro" id="IPR037401">
    <property type="entry name" value="SnoaL-like"/>
</dbReference>
<feature type="domain" description="SnoaL-like" evidence="1">
    <location>
        <begin position="7"/>
        <end position="116"/>
    </location>
</feature>
<gene>
    <name evidence="2" type="ORF">AW11_02704</name>
</gene>
<dbReference type="Pfam" id="PF12680">
    <property type="entry name" value="SnoaL_2"/>
    <property type="match status" value="1"/>
</dbReference>
<dbReference type="Gene3D" id="3.10.450.50">
    <property type="match status" value="1"/>
</dbReference>
<dbReference type="SUPFAM" id="SSF54427">
    <property type="entry name" value="NTF2-like"/>
    <property type="match status" value="1"/>
</dbReference>
<evidence type="ECO:0000313" key="3">
    <source>
        <dbReference type="Proteomes" id="UP000022141"/>
    </source>
</evidence>
<dbReference type="PANTHER" id="PTHR41252:SF1">
    <property type="entry name" value="BLR2505 PROTEIN"/>
    <property type="match status" value="1"/>
</dbReference>
<dbReference type="AlphaFoldDB" id="A0A011QDA0"/>
<evidence type="ECO:0000259" key="1">
    <source>
        <dbReference type="Pfam" id="PF12680"/>
    </source>
</evidence>
<dbReference type="InterPro" id="IPR032710">
    <property type="entry name" value="NTF2-like_dom_sf"/>
</dbReference>
<organism evidence="2 3">
    <name type="scientific">Accumulibacter regalis</name>
    <dbReference type="NCBI Taxonomy" id="522306"/>
    <lineage>
        <taxon>Bacteria</taxon>
        <taxon>Pseudomonadati</taxon>
        <taxon>Pseudomonadota</taxon>
        <taxon>Betaproteobacteria</taxon>
        <taxon>Candidatus Accumulibacter</taxon>
    </lineage>
</organism>
<dbReference type="GO" id="GO:0016853">
    <property type="term" value="F:isomerase activity"/>
    <property type="evidence" value="ECO:0007669"/>
    <property type="project" value="UniProtKB-KW"/>
</dbReference>
<sequence length="133" mass="15165">MSNIARVREIYTAFASGDVPTILSHLREDVIWEYDKQDAGIPWLVPRHGRNEVPKFFQALGGLDLRKFQPKTLLESGNIVVALNDIVFVVKATGKEVVEEDEVHIWHFDSDGQVTKFCHKTDTHEHWVALRGS</sequence>
<name>A0A011QDA0_ACCRE</name>
<evidence type="ECO:0000313" key="2">
    <source>
        <dbReference type="EMBL" id="EXI87277.1"/>
    </source>
</evidence>
<keyword evidence="3" id="KW-1185">Reference proteome</keyword>
<proteinExistence type="predicted"/>
<protein>
    <submittedName>
        <fullName evidence="2">Ketosteroid isomerase-related protein</fullName>
    </submittedName>
</protein>
<dbReference type="PANTHER" id="PTHR41252">
    <property type="entry name" value="BLR2505 PROTEIN"/>
    <property type="match status" value="1"/>
</dbReference>
<dbReference type="STRING" id="1454004.AW11_02704"/>
<dbReference type="EMBL" id="JEMY01000036">
    <property type="protein sequence ID" value="EXI87277.1"/>
    <property type="molecule type" value="Genomic_DNA"/>
</dbReference>
<comment type="caution">
    <text evidence="2">The sequence shown here is derived from an EMBL/GenBank/DDBJ whole genome shotgun (WGS) entry which is preliminary data.</text>
</comment>
<keyword evidence="2" id="KW-0413">Isomerase</keyword>
<dbReference type="Proteomes" id="UP000022141">
    <property type="component" value="Unassembled WGS sequence"/>
</dbReference>
<dbReference type="PATRIC" id="fig|1454004.3.peg.2796"/>